<feature type="non-terminal residue" evidence="2">
    <location>
        <position position="102"/>
    </location>
</feature>
<dbReference type="InterPro" id="IPR036439">
    <property type="entry name" value="Dockerin_dom_sf"/>
</dbReference>
<feature type="domain" description="Dockerin" evidence="1">
    <location>
        <begin position="31"/>
        <end position="98"/>
    </location>
</feature>
<dbReference type="PROSITE" id="PS51766">
    <property type="entry name" value="DOCKERIN"/>
    <property type="match status" value="1"/>
</dbReference>
<accession>A0A382QGG6</accession>
<gene>
    <name evidence="2" type="ORF">METZ01_LOCUS336951</name>
</gene>
<dbReference type="Gene3D" id="1.10.1330.10">
    <property type="entry name" value="Dockerin domain"/>
    <property type="match status" value="1"/>
</dbReference>
<protein>
    <recommendedName>
        <fullName evidence="1">Dockerin domain-containing protein</fullName>
    </recommendedName>
</protein>
<dbReference type="SUPFAM" id="SSF63446">
    <property type="entry name" value="Type I dockerin domain"/>
    <property type="match status" value="1"/>
</dbReference>
<dbReference type="AlphaFoldDB" id="A0A382QGG6"/>
<name>A0A382QGG6_9ZZZZ</name>
<dbReference type="InterPro" id="IPR016134">
    <property type="entry name" value="Dockerin_dom"/>
</dbReference>
<reference evidence="2" key="1">
    <citation type="submission" date="2018-05" db="EMBL/GenBank/DDBJ databases">
        <authorList>
            <person name="Lanie J.A."/>
            <person name="Ng W.-L."/>
            <person name="Kazmierczak K.M."/>
            <person name="Andrzejewski T.M."/>
            <person name="Davidsen T.M."/>
            <person name="Wayne K.J."/>
            <person name="Tettelin H."/>
            <person name="Glass J.I."/>
            <person name="Rusch D."/>
            <person name="Podicherti R."/>
            <person name="Tsui H.-C.T."/>
            <person name="Winkler M.E."/>
        </authorList>
    </citation>
    <scope>NUCLEOTIDE SEQUENCE</scope>
</reference>
<proteinExistence type="predicted"/>
<organism evidence="2">
    <name type="scientific">marine metagenome</name>
    <dbReference type="NCBI Taxonomy" id="408172"/>
    <lineage>
        <taxon>unclassified sequences</taxon>
        <taxon>metagenomes</taxon>
        <taxon>ecological metagenomes</taxon>
    </lineage>
</organism>
<evidence type="ECO:0000313" key="2">
    <source>
        <dbReference type="EMBL" id="SVC84097.1"/>
    </source>
</evidence>
<evidence type="ECO:0000259" key="1">
    <source>
        <dbReference type="PROSITE" id="PS51766"/>
    </source>
</evidence>
<sequence>MHEKTVKLAFAVALLCVTCSLPGAGRVEAGELFYRGDVDLNGDVDLSDAVFLFNYLFLGGAAPGCEDGADASDDGDIDLTDGIYILNYLFLGGNELPPPSPF</sequence>
<dbReference type="EMBL" id="UINC01114058">
    <property type="protein sequence ID" value="SVC84097.1"/>
    <property type="molecule type" value="Genomic_DNA"/>
</dbReference>
<dbReference type="GO" id="GO:0000272">
    <property type="term" value="P:polysaccharide catabolic process"/>
    <property type="evidence" value="ECO:0007669"/>
    <property type="project" value="InterPro"/>
</dbReference>